<reference evidence="4" key="1">
    <citation type="submission" date="2023-11" db="EMBL/GenBank/DDBJ databases">
        <authorList>
            <person name="Helweg L.P."/>
            <person name="Kiel A."/>
            <person name="Hitz F."/>
            <person name="Ruckert-Reed C."/>
            <person name="Busche T."/>
            <person name="Kaltschmidt B."/>
            <person name="Kaltschmidt C."/>
        </authorList>
    </citation>
    <scope>NUCLEOTIDE SEQUENCE [LARGE SCALE GENOMIC DNA]</scope>
    <source>
        <strain evidence="4">4.1</strain>
    </source>
</reference>
<feature type="compositionally biased region" description="Low complexity" evidence="1">
    <location>
        <begin position="437"/>
        <end position="458"/>
    </location>
</feature>
<feature type="compositionally biased region" description="Low complexity" evidence="1">
    <location>
        <begin position="468"/>
        <end position="479"/>
    </location>
</feature>
<organism evidence="3 4">
    <name type="scientific">Sanguibacter biliveldensis</name>
    <dbReference type="NCBI Taxonomy" id="3030830"/>
    <lineage>
        <taxon>Bacteria</taxon>
        <taxon>Bacillati</taxon>
        <taxon>Actinomycetota</taxon>
        <taxon>Actinomycetes</taxon>
        <taxon>Micrococcales</taxon>
        <taxon>Sanguibacteraceae</taxon>
        <taxon>Sanguibacter</taxon>
    </lineage>
</organism>
<feature type="transmembrane region" description="Helical" evidence="2">
    <location>
        <begin position="180"/>
        <end position="199"/>
    </location>
</feature>
<keyword evidence="2" id="KW-0472">Membrane</keyword>
<feature type="region of interest" description="Disordered" evidence="1">
    <location>
        <begin position="1"/>
        <end position="66"/>
    </location>
</feature>
<feature type="transmembrane region" description="Helical" evidence="2">
    <location>
        <begin position="206"/>
        <end position="224"/>
    </location>
</feature>
<name>A0AAF1C2X7_9MICO</name>
<dbReference type="Pfam" id="PF07907">
    <property type="entry name" value="YibE_F"/>
    <property type="match status" value="1"/>
</dbReference>
<feature type="transmembrane region" description="Helical" evidence="2">
    <location>
        <begin position="359"/>
        <end position="381"/>
    </location>
</feature>
<dbReference type="RefSeq" id="WP_319157406.1">
    <property type="nucleotide sequence ID" value="NZ_CP138359.1"/>
</dbReference>
<feature type="region of interest" description="Disordered" evidence="1">
    <location>
        <begin position="433"/>
        <end position="503"/>
    </location>
</feature>
<dbReference type="EMBL" id="CP138359">
    <property type="protein sequence ID" value="WPF82204.1"/>
    <property type="molecule type" value="Genomic_DNA"/>
</dbReference>
<accession>A0AAF1C2X7</accession>
<dbReference type="KEGG" id="sbil:SANBI_003547"/>
<feature type="compositionally biased region" description="Basic and acidic residues" evidence="1">
    <location>
        <begin position="1"/>
        <end position="19"/>
    </location>
</feature>
<feature type="transmembrane region" description="Helical" evidence="2">
    <location>
        <begin position="72"/>
        <end position="93"/>
    </location>
</feature>
<dbReference type="InterPro" id="IPR012507">
    <property type="entry name" value="YibE_F"/>
</dbReference>
<evidence type="ECO:0000256" key="1">
    <source>
        <dbReference type="SAM" id="MobiDB-lite"/>
    </source>
</evidence>
<feature type="transmembrane region" description="Helical" evidence="2">
    <location>
        <begin position="260"/>
        <end position="284"/>
    </location>
</feature>
<evidence type="ECO:0000313" key="3">
    <source>
        <dbReference type="EMBL" id="WPF82204.1"/>
    </source>
</evidence>
<keyword evidence="4" id="KW-1185">Reference proteome</keyword>
<dbReference type="PANTHER" id="PTHR41771">
    <property type="entry name" value="MEMBRANE PROTEIN-RELATED"/>
    <property type="match status" value="1"/>
</dbReference>
<dbReference type="Proteomes" id="UP001304340">
    <property type="component" value="Chromosome"/>
</dbReference>
<proteinExistence type="predicted"/>
<keyword evidence="2" id="KW-0812">Transmembrane</keyword>
<feature type="compositionally biased region" description="Basic and acidic residues" evidence="1">
    <location>
        <begin position="493"/>
        <end position="503"/>
    </location>
</feature>
<dbReference type="AlphaFoldDB" id="A0AAF1C2X7"/>
<dbReference type="PANTHER" id="PTHR41771:SF1">
    <property type="entry name" value="MEMBRANE PROTEIN"/>
    <property type="match status" value="1"/>
</dbReference>
<feature type="compositionally biased region" description="Basic and acidic residues" evidence="1">
    <location>
        <begin position="46"/>
        <end position="55"/>
    </location>
</feature>
<sequence>MSQPENDSRTHRARPERPQPRGTRSRRSGRDLARTSKNADGGTHAAADHTPDLHVHAHGHGPAPRSSRRVRVILASFLIPALLLTVVGMVLLWPHGAPERGTIDTTADTAGKLYGVVTGEPEGNLVPVTLDDTGEQVQVMFPPDYLALGVDVGSTLKILHIPQAAASGSEYVFMDYTRDLPIGLLAAAYLVVVIAVAGWRGLASIAGLLISFGVVVFFTLPALLVGTNPIGVALVTSSVVMFIVLYLAHGFTARTSAAMLGTMIGLVITAALAGWAVDAANIFGLSDEYALALPAYAPDVDIRGIAVCGIVLAGLGVLNDVTITQASSVWELRAASPTMNRRELFVRGMRIGRDHIASTVYTIAFAYLGAALPMLLMVSLIDMSLGETLTSGEIAHEVVRTLVGSIGLVLAIPITTAIAALAVGSHASLGPLPGTTPAGEGPGDSAPDAAPPVVVSSSTMTAPKHATRAALRAAAQTGADDGTRADAGTTHRSLRDDTQSHQE</sequence>
<evidence type="ECO:0000256" key="2">
    <source>
        <dbReference type="SAM" id="Phobius"/>
    </source>
</evidence>
<feature type="transmembrane region" description="Helical" evidence="2">
    <location>
        <begin position="304"/>
        <end position="323"/>
    </location>
</feature>
<gene>
    <name evidence="3" type="ORF">SANBI_003547</name>
</gene>
<keyword evidence="2" id="KW-1133">Transmembrane helix</keyword>
<feature type="transmembrane region" description="Helical" evidence="2">
    <location>
        <begin position="230"/>
        <end position="248"/>
    </location>
</feature>
<feature type="transmembrane region" description="Helical" evidence="2">
    <location>
        <begin position="401"/>
        <end position="423"/>
    </location>
</feature>
<protein>
    <submittedName>
        <fullName evidence="3">YibE/F family protein</fullName>
    </submittedName>
</protein>
<evidence type="ECO:0000313" key="4">
    <source>
        <dbReference type="Proteomes" id="UP001304340"/>
    </source>
</evidence>